<dbReference type="Pfam" id="PF13456">
    <property type="entry name" value="RVT_3"/>
    <property type="match status" value="1"/>
</dbReference>
<dbReference type="InterPro" id="IPR002156">
    <property type="entry name" value="RNaseH_domain"/>
</dbReference>
<sequence>MTGISQEEAPEEGPWLLHVDRSSTTQGSEAGIVITSPQGEDMKFAIKFDFKVSNNDAEYEALVLGMRMTQDARASHLIAYSDSQLIVKQVNGEYESKEESMIQYIQ</sequence>
<dbReference type="CDD" id="cd09279">
    <property type="entry name" value="RNase_HI_like"/>
    <property type="match status" value="1"/>
</dbReference>
<name>A0AAW2VZF6_9LAMI</name>
<dbReference type="PANTHER" id="PTHR48475">
    <property type="entry name" value="RIBONUCLEASE H"/>
    <property type="match status" value="1"/>
</dbReference>
<dbReference type="AlphaFoldDB" id="A0AAW2VZF6"/>
<dbReference type="InterPro" id="IPR036397">
    <property type="entry name" value="RNaseH_sf"/>
</dbReference>
<gene>
    <name evidence="2" type="ORF">Slati_2672500</name>
</gene>
<reference evidence="2" key="2">
    <citation type="journal article" date="2024" name="Plant">
        <title>Genomic evolution and insights into agronomic trait innovations of Sesamum species.</title>
        <authorList>
            <person name="Miao H."/>
            <person name="Wang L."/>
            <person name="Qu L."/>
            <person name="Liu H."/>
            <person name="Sun Y."/>
            <person name="Le M."/>
            <person name="Wang Q."/>
            <person name="Wei S."/>
            <person name="Zheng Y."/>
            <person name="Lin W."/>
            <person name="Duan Y."/>
            <person name="Cao H."/>
            <person name="Xiong S."/>
            <person name="Wang X."/>
            <person name="Wei L."/>
            <person name="Li C."/>
            <person name="Ma Q."/>
            <person name="Ju M."/>
            <person name="Zhao R."/>
            <person name="Li G."/>
            <person name="Mu C."/>
            <person name="Tian Q."/>
            <person name="Mei H."/>
            <person name="Zhang T."/>
            <person name="Gao T."/>
            <person name="Zhang H."/>
        </authorList>
    </citation>
    <scope>NUCLEOTIDE SEQUENCE</scope>
    <source>
        <strain evidence="2">KEN1</strain>
    </source>
</reference>
<accession>A0AAW2VZF6</accession>
<evidence type="ECO:0000259" key="1">
    <source>
        <dbReference type="Pfam" id="PF13456"/>
    </source>
</evidence>
<dbReference type="EMBL" id="JACGWN010000009">
    <property type="protein sequence ID" value="KAL0433382.1"/>
    <property type="molecule type" value="Genomic_DNA"/>
</dbReference>
<protein>
    <recommendedName>
        <fullName evidence="1">RNase H type-1 domain-containing protein</fullName>
    </recommendedName>
</protein>
<dbReference type="Gene3D" id="3.30.420.10">
    <property type="entry name" value="Ribonuclease H-like superfamily/Ribonuclease H"/>
    <property type="match status" value="1"/>
</dbReference>
<dbReference type="PANTHER" id="PTHR48475:SF2">
    <property type="entry name" value="RIBONUCLEASE H"/>
    <property type="match status" value="1"/>
</dbReference>
<comment type="caution">
    <text evidence="2">The sequence shown here is derived from an EMBL/GenBank/DDBJ whole genome shotgun (WGS) entry which is preliminary data.</text>
</comment>
<dbReference type="SUPFAM" id="SSF53098">
    <property type="entry name" value="Ribonuclease H-like"/>
    <property type="match status" value="1"/>
</dbReference>
<dbReference type="InterPro" id="IPR012337">
    <property type="entry name" value="RNaseH-like_sf"/>
</dbReference>
<organism evidence="2">
    <name type="scientific">Sesamum latifolium</name>
    <dbReference type="NCBI Taxonomy" id="2727402"/>
    <lineage>
        <taxon>Eukaryota</taxon>
        <taxon>Viridiplantae</taxon>
        <taxon>Streptophyta</taxon>
        <taxon>Embryophyta</taxon>
        <taxon>Tracheophyta</taxon>
        <taxon>Spermatophyta</taxon>
        <taxon>Magnoliopsida</taxon>
        <taxon>eudicotyledons</taxon>
        <taxon>Gunneridae</taxon>
        <taxon>Pentapetalae</taxon>
        <taxon>asterids</taxon>
        <taxon>lamiids</taxon>
        <taxon>Lamiales</taxon>
        <taxon>Pedaliaceae</taxon>
        <taxon>Sesamum</taxon>
    </lineage>
</organism>
<feature type="domain" description="RNase H type-1" evidence="1">
    <location>
        <begin position="23"/>
        <end position="104"/>
    </location>
</feature>
<evidence type="ECO:0000313" key="2">
    <source>
        <dbReference type="EMBL" id="KAL0433382.1"/>
    </source>
</evidence>
<reference evidence="2" key="1">
    <citation type="submission" date="2020-06" db="EMBL/GenBank/DDBJ databases">
        <authorList>
            <person name="Li T."/>
            <person name="Hu X."/>
            <person name="Zhang T."/>
            <person name="Song X."/>
            <person name="Zhang H."/>
            <person name="Dai N."/>
            <person name="Sheng W."/>
            <person name="Hou X."/>
            <person name="Wei L."/>
        </authorList>
    </citation>
    <scope>NUCLEOTIDE SEQUENCE</scope>
    <source>
        <strain evidence="2">KEN1</strain>
        <tissue evidence="2">Leaf</tissue>
    </source>
</reference>
<dbReference type="GO" id="GO:0004523">
    <property type="term" value="F:RNA-DNA hybrid ribonuclease activity"/>
    <property type="evidence" value="ECO:0007669"/>
    <property type="project" value="InterPro"/>
</dbReference>
<proteinExistence type="predicted"/>
<dbReference type="GO" id="GO:0003676">
    <property type="term" value="F:nucleic acid binding"/>
    <property type="evidence" value="ECO:0007669"/>
    <property type="project" value="InterPro"/>
</dbReference>